<organism evidence="5 6">
    <name type="scientific">Paramicrobacterium chengjingii</name>
    <dbReference type="NCBI Taxonomy" id="2769067"/>
    <lineage>
        <taxon>Bacteria</taxon>
        <taxon>Bacillati</taxon>
        <taxon>Actinomycetota</taxon>
        <taxon>Actinomycetes</taxon>
        <taxon>Micrococcales</taxon>
        <taxon>Microbacteriaceae</taxon>
        <taxon>Paramicrobacterium</taxon>
    </lineage>
</organism>
<proteinExistence type="predicted"/>
<feature type="domain" description="Glycosyltransferase subfamily 4-like N-terminal" evidence="4">
    <location>
        <begin position="17"/>
        <end position="179"/>
    </location>
</feature>
<dbReference type="Gene3D" id="3.40.50.2000">
    <property type="entry name" value="Glycogen Phosphorylase B"/>
    <property type="match status" value="2"/>
</dbReference>
<dbReference type="RefSeq" id="WP_166990961.1">
    <property type="nucleotide sequence ID" value="NZ_CP061169.1"/>
</dbReference>
<dbReference type="EMBL" id="CP061169">
    <property type="protein sequence ID" value="QPZ37642.1"/>
    <property type="molecule type" value="Genomic_DNA"/>
</dbReference>
<reference evidence="5 6" key="1">
    <citation type="submission" date="2020-12" db="EMBL/GenBank/DDBJ databases">
        <title>Microbacterium sp. HY060.</title>
        <authorList>
            <person name="Zhou J."/>
        </authorList>
    </citation>
    <scope>NUCLEOTIDE SEQUENCE [LARGE SCALE GENOMIC DNA]</scope>
    <source>
        <strain evidence="5 6">HY60</strain>
    </source>
</reference>
<dbReference type="Pfam" id="PF13579">
    <property type="entry name" value="Glyco_trans_4_4"/>
    <property type="match status" value="1"/>
</dbReference>
<dbReference type="Proteomes" id="UP000662814">
    <property type="component" value="Chromosome"/>
</dbReference>
<dbReference type="PANTHER" id="PTHR12526:SF510">
    <property type="entry name" value="D-INOSITOL 3-PHOSPHATE GLYCOSYLTRANSFERASE"/>
    <property type="match status" value="1"/>
</dbReference>
<dbReference type="InterPro" id="IPR028098">
    <property type="entry name" value="Glyco_trans_4-like_N"/>
</dbReference>
<dbReference type="PANTHER" id="PTHR12526">
    <property type="entry name" value="GLYCOSYLTRANSFERASE"/>
    <property type="match status" value="1"/>
</dbReference>
<keyword evidence="1" id="KW-0328">Glycosyltransferase</keyword>
<protein>
    <submittedName>
        <fullName evidence="5">Glycosyltransferase</fullName>
    </submittedName>
</protein>
<evidence type="ECO:0000256" key="1">
    <source>
        <dbReference type="ARBA" id="ARBA00022676"/>
    </source>
</evidence>
<evidence type="ECO:0000256" key="2">
    <source>
        <dbReference type="ARBA" id="ARBA00022679"/>
    </source>
</evidence>
<accession>A0ABX6YFS1</accession>
<evidence type="ECO:0000259" key="4">
    <source>
        <dbReference type="Pfam" id="PF13579"/>
    </source>
</evidence>
<dbReference type="Pfam" id="PF00534">
    <property type="entry name" value="Glycos_transf_1"/>
    <property type="match status" value="1"/>
</dbReference>
<dbReference type="SUPFAM" id="SSF53756">
    <property type="entry name" value="UDP-Glycosyltransferase/glycogen phosphorylase"/>
    <property type="match status" value="1"/>
</dbReference>
<sequence>MRVLEVVTLVTPDGEYGGPTRVAVNQAAALQRRGHDVTIAAATRGFAEPPSLLNDVPTRLFPSRTLVPGTGFAGLSSPRLMRWLRTNVSAFDVVHVHAARDLVTLPAARTALRKGVPYVLQTHGMIDPSGNPLARPFDTLLTRMVLSRAQRVFYLTPTEKSDLTTVGGSHLQFQHLPNGVPRAEPSAETAMPLEVLYLARLAPRKRPLAFVKAAASLCSRHPDVRFTLVGPDEGEAAAVDAAITSSGHADRIRREPAISPENTLERMSHASVYVLPSVNEPYPMSVLEAMSLALPVVITRSCGLARLVADSEAGAVVDETVESLEDGIDRMLRDDALRDRLGRNGMHVTRAEHSMDAIAERLEAGYADSVTV</sequence>
<keyword evidence="6" id="KW-1185">Reference proteome</keyword>
<keyword evidence="2" id="KW-0808">Transferase</keyword>
<name>A0ABX6YFS1_9MICO</name>
<dbReference type="InterPro" id="IPR001296">
    <property type="entry name" value="Glyco_trans_1"/>
</dbReference>
<evidence type="ECO:0000313" key="6">
    <source>
        <dbReference type="Proteomes" id="UP000662814"/>
    </source>
</evidence>
<evidence type="ECO:0000259" key="3">
    <source>
        <dbReference type="Pfam" id="PF00534"/>
    </source>
</evidence>
<gene>
    <name evidence="5" type="ORF">HCR76_12525</name>
</gene>
<feature type="domain" description="Glycosyl transferase family 1" evidence="3">
    <location>
        <begin position="191"/>
        <end position="345"/>
    </location>
</feature>
<evidence type="ECO:0000313" key="5">
    <source>
        <dbReference type="EMBL" id="QPZ37642.1"/>
    </source>
</evidence>